<dbReference type="EMBL" id="BAAAHG010000034">
    <property type="protein sequence ID" value="GAA0920254.1"/>
    <property type="molecule type" value="Genomic_DNA"/>
</dbReference>
<dbReference type="Proteomes" id="UP001501005">
    <property type="component" value="Unassembled WGS sequence"/>
</dbReference>
<evidence type="ECO:0000313" key="2">
    <source>
        <dbReference type="Proteomes" id="UP001501005"/>
    </source>
</evidence>
<keyword evidence="2" id="KW-1185">Reference proteome</keyword>
<sequence length="69" mass="7515">MRRGALRRRCAPCGTHAAHTLPYEPGSGARFAPPLVPDHACAGRDGTDVRPQLSRPVLRLPCEGHRQGY</sequence>
<comment type="caution">
    <text evidence="1">The sequence shown here is derived from an EMBL/GenBank/DDBJ whole genome shotgun (WGS) entry which is preliminary data.</text>
</comment>
<gene>
    <name evidence="1" type="ORF">GCM10009549_38720</name>
</gene>
<protein>
    <submittedName>
        <fullName evidence="1">Uncharacterized protein</fullName>
    </submittedName>
</protein>
<accession>A0ABN1NZN9</accession>
<proteinExistence type="predicted"/>
<organism evidence="1 2">
    <name type="scientific">Streptomyces thermoalcalitolerans</name>
    <dbReference type="NCBI Taxonomy" id="65605"/>
    <lineage>
        <taxon>Bacteria</taxon>
        <taxon>Bacillati</taxon>
        <taxon>Actinomycetota</taxon>
        <taxon>Actinomycetes</taxon>
        <taxon>Kitasatosporales</taxon>
        <taxon>Streptomycetaceae</taxon>
        <taxon>Streptomyces</taxon>
    </lineage>
</organism>
<reference evidence="1 2" key="1">
    <citation type="journal article" date="2019" name="Int. J. Syst. Evol. Microbiol.">
        <title>The Global Catalogue of Microorganisms (GCM) 10K type strain sequencing project: providing services to taxonomists for standard genome sequencing and annotation.</title>
        <authorList>
            <consortium name="The Broad Institute Genomics Platform"/>
            <consortium name="The Broad Institute Genome Sequencing Center for Infectious Disease"/>
            <person name="Wu L."/>
            <person name="Ma J."/>
        </authorList>
    </citation>
    <scope>NUCLEOTIDE SEQUENCE [LARGE SCALE GENOMIC DNA]</scope>
    <source>
        <strain evidence="1 2">JCM 10673</strain>
    </source>
</reference>
<evidence type="ECO:0000313" key="1">
    <source>
        <dbReference type="EMBL" id="GAA0920254.1"/>
    </source>
</evidence>
<name>A0ABN1NZN9_9ACTN</name>